<name>A0A0D7BAR5_9AGAR</name>
<reference evidence="1 2" key="1">
    <citation type="journal article" date="2015" name="Fungal Genet. Biol.">
        <title>Evolution of novel wood decay mechanisms in Agaricales revealed by the genome sequences of Fistulina hepatica and Cylindrobasidium torrendii.</title>
        <authorList>
            <person name="Floudas D."/>
            <person name="Held B.W."/>
            <person name="Riley R."/>
            <person name="Nagy L.G."/>
            <person name="Koehler G."/>
            <person name="Ransdell A.S."/>
            <person name="Younus H."/>
            <person name="Chow J."/>
            <person name="Chiniquy J."/>
            <person name="Lipzen A."/>
            <person name="Tritt A."/>
            <person name="Sun H."/>
            <person name="Haridas S."/>
            <person name="LaButti K."/>
            <person name="Ohm R.A."/>
            <person name="Kues U."/>
            <person name="Blanchette R.A."/>
            <person name="Grigoriev I.V."/>
            <person name="Minto R.E."/>
            <person name="Hibbett D.S."/>
        </authorList>
    </citation>
    <scope>NUCLEOTIDE SEQUENCE [LARGE SCALE GENOMIC DNA]</scope>
    <source>
        <strain evidence="1 2">FP15055 ss-10</strain>
    </source>
</reference>
<sequence length="597" mass="66244">MNVDFDTQWRFCRQVECPCPNHRIPQLLHLYALLDSSDEQAYHSLSLNNNEPTATEITALKAAIAAIQARIESAAVTARELRELRLLLSAQVDHIDSTLEVLESESVKMVDAIAARKLPLDPVRRLPNELLQNVFRQLVSFPCYVLSNEGTTDSTKWCTPDRSGSPLWALELVSKRWREALLGDPHIWSIVHIRVSVHNFDPYSSSHITSQMATHLDRSKQSKLSVTISLEPGFGDHLPAPFLAFLFPYAPRILKLQLVIPFRLLQDFKNMASRLRGVQCLQLYNVCTHQSDSVQRAAPAPVTSFAQCTELRSLVVVDSMNRLMSLNLPWRSLQTFKATHNFVPVSETVQSPSPRPGQFRHVLAMAKGLEDVSLDIEAFHPLPLADIPAAIVCARLTKLELILRSEHNRSNSAVRQLFADVHLPSLDTLLVLGRDADGGIASAAISTSALQVLFGCITDALRSCRITGLRLGTLQDLFELFHSRHGLETLILEDIVGGLTKPGGGTLSIAPLLPLLTPTDAGVLFPGLRVLELEGQFDLEDGLALGLAKAVDHLSKHCDLQHFGFSVYERPSPVEEDVLFQLAEDIPEFEYMQAIIT</sequence>
<accession>A0A0D7BAR5</accession>
<evidence type="ECO:0000313" key="1">
    <source>
        <dbReference type="EMBL" id="KIY66616.1"/>
    </source>
</evidence>
<evidence type="ECO:0000313" key="2">
    <source>
        <dbReference type="Proteomes" id="UP000054007"/>
    </source>
</evidence>
<dbReference type="Proteomes" id="UP000054007">
    <property type="component" value="Unassembled WGS sequence"/>
</dbReference>
<dbReference type="EMBL" id="KN880549">
    <property type="protein sequence ID" value="KIY66616.1"/>
    <property type="molecule type" value="Genomic_DNA"/>
</dbReference>
<proteinExistence type="predicted"/>
<dbReference type="AlphaFoldDB" id="A0A0D7BAR5"/>
<organism evidence="1 2">
    <name type="scientific">Cylindrobasidium torrendii FP15055 ss-10</name>
    <dbReference type="NCBI Taxonomy" id="1314674"/>
    <lineage>
        <taxon>Eukaryota</taxon>
        <taxon>Fungi</taxon>
        <taxon>Dikarya</taxon>
        <taxon>Basidiomycota</taxon>
        <taxon>Agaricomycotina</taxon>
        <taxon>Agaricomycetes</taxon>
        <taxon>Agaricomycetidae</taxon>
        <taxon>Agaricales</taxon>
        <taxon>Marasmiineae</taxon>
        <taxon>Physalacriaceae</taxon>
        <taxon>Cylindrobasidium</taxon>
    </lineage>
</organism>
<gene>
    <name evidence="1" type="ORF">CYLTODRAFT_491335</name>
</gene>
<protein>
    <submittedName>
        <fullName evidence="1">Uncharacterized protein</fullName>
    </submittedName>
</protein>
<dbReference type="OrthoDB" id="3365698at2759"/>
<keyword evidence="2" id="KW-1185">Reference proteome</keyword>